<feature type="transmembrane region" description="Helical" evidence="7">
    <location>
        <begin position="205"/>
        <end position="228"/>
    </location>
</feature>
<dbReference type="GO" id="GO:0009267">
    <property type="term" value="P:cellular response to starvation"/>
    <property type="evidence" value="ECO:0007669"/>
    <property type="project" value="InterPro"/>
</dbReference>
<evidence type="ECO:0000259" key="8">
    <source>
        <dbReference type="Pfam" id="PF02554"/>
    </source>
</evidence>
<dbReference type="Proteomes" id="UP000824246">
    <property type="component" value="Unassembled WGS sequence"/>
</dbReference>
<evidence type="ECO:0000313" key="10">
    <source>
        <dbReference type="Proteomes" id="UP000824246"/>
    </source>
</evidence>
<keyword evidence="3" id="KW-1003">Cell membrane</keyword>
<evidence type="ECO:0000256" key="5">
    <source>
        <dbReference type="ARBA" id="ARBA00022989"/>
    </source>
</evidence>
<feature type="transmembrane region" description="Helical" evidence="7">
    <location>
        <begin position="248"/>
        <end position="266"/>
    </location>
</feature>
<evidence type="ECO:0000256" key="6">
    <source>
        <dbReference type="ARBA" id="ARBA00023136"/>
    </source>
</evidence>
<comment type="similarity">
    <text evidence="2">Belongs to the peptide transporter carbon starvation (CstA) (TC 2.A.114) family.</text>
</comment>
<comment type="caution">
    <text evidence="9">The sequence shown here is derived from an EMBL/GenBank/DDBJ whole genome shotgun (WGS) entry which is preliminary data.</text>
</comment>
<evidence type="ECO:0000313" key="9">
    <source>
        <dbReference type="EMBL" id="HIX45123.1"/>
    </source>
</evidence>
<feature type="transmembrane region" description="Helical" evidence="7">
    <location>
        <begin position="67"/>
        <end position="94"/>
    </location>
</feature>
<gene>
    <name evidence="9" type="ORF">H9982_02770</name>
</gene>
<reference evidence="9" key="1">
    <citation type="journal article" date="2021" name="PeerJ">
        <title>Extensive microbial diversity within the chicken gut microbiome revealed by metagenomics and culture.</title>
        <authorList>
            <person name="Gilroy R."/>
            <person name="Ravi A."/>
            <person name="Getino M."/>
            <person name="Pursley I."/>
            <person name="Horton D.L."/>
            <person name="Alikhan N.F."/>
            <person name="Baker D."/>
            <person name="Gharbi K."/>
            <person name="Hall N."/>
            <person name="Watson M."/>
            <person name="Adriaenssens E.M."/>
            <person name="Foster-Nyarko E."/>
            <person name="Jarju S."/>
            <person name="Secka A."/>
            <person name="Antonio M."/>
            <person name="Oren A."/>
            <person name="Chaudhuri R.R."/>
            <person name="La Ragione R."/>
            <person name="Hildebrand F."/>
            <person name="Pallen M.J."/>
        </authorList>
    </citation>
    <scope>NUCLEOTIDE SEQUENCE</scope>
    <source>
        <strain evidence="9">ChiHjej12B11-16260</strain>
    </source>
</reference>
<keyword evidence="6 7" id="KW-0472">Membrane</keyword>
<feature type="transmembrane region" description="Helical" evidence="7">
    <location>
        <begin position="434"/>
        <end position="454"/>
    </location>
</feature>
<feature type="transmembrane region" description="Helical" evidence="7">
    <location>
        <begin position="460"/>
        <end position="485"/>
    </location>
</feature>
<sequence length="496" mass="54164">MISFVVALILLVGGYFVYGKFVERVFGVDGNRPTPAITKADGIDYIAMPTWRVFLIQFLNIAGLGPIFGAIMGILFGPAAYLWIVFGTIFAGAVHDYLSGMMSLRRDGMSLPEIVGEELGTGVKQGMRVFALLLLILVGAVFVINPADLLAGLTVTYAADASGALPGWLQQIDAVLPIKWWWVAIVLLYYMLAMLLPIDKLIGRLYPLFGFALLFMAVGILVMLFVHADALPELTDGLYNRHPKSETTPIFPMMFITIACGAISGFHATQSPLMARCLKNERMGRPVFYGAMITEGIVALIWAAAAVAFTGSFENLAQYLSGSTPAVLVNDISTGWLGAFGGFLALLGVVFAPITSGDTALRSARLIAADFLHFDQSSLRNRIIISLPIFAASFAIMMVDFDILWRYFAWCNQTLSVFTLWAITVWLARTGKCYWISLIPALFMTVVTVAYIFYAPEGFALGHTLSTVIGVVVAVLFTALFVRFLRLQSAGKMLQK</sequence>
<feature type="domain" description="CstA N-terminal" evidence="8">
    <location>
        <begin position="179"/>
        <end position="313"/>
    </location>
</feature>
<organism evidence="9 10">
    <name type="scientific">Candidatus Barnesiella excrementipullorum</name>
    <dbReference type="NCBI Taxonomy" id="2838479"/>
    <lineage>
        <taxon>Bacteria</taxon>
        <taxon>Pseudomonadati</taxon>
        <taxon>Bacteroidota</taxon>
        <taxon>Bacteroidia</taxon>
        <taxon>Bacteroidales</taxon>
        <taxon>Barnesiellaceae</taxon>
        <taxon>Barnesiella</taxon>
    </lineage>
</organism>
<feature type="domain" description="CstA N-terminal" evidence="8">
    <location>
        <begin position="4"/>
        <end position="144"/>
    </location>
</feature>
<dbReference type="PANTHER" id="PTHR30252">
    <property type="entry name" value="INNER MEMBRANE PEPTIDE TRANSPORTER"/>
    <property type="match status" value="1"/>
</dbReference>
<dbReference type="PANTHER" id="PTHR30252:SF4">
    <property type="entry name" value="CARBON STARVATION"/>
    <property type="match status" value="1"/>
</dbReference>
<evidence type="ECO:0000256" key="4">
    <source>
        <dbReference type="ARBA" id="ARBA00022692"/>
    </source>
</evidence>
<dbReference type="Pfam" id="PF02554">
    <property type="entry name" value="CstA"/>
    <property type="match status" value="2"/>
</dbReference>
<feature type="transmembrane region" description="Helical" evidence="7">
    <location>
        <begin position="407"/>
        <end position="427"/>
    </location>
</feature>
<feature type="transmembrane region" description="Helical" evidence="7">
    <location>
        <begin position="287"/>
        <end position="313"/>
    </location>
</feature>
<evidence type="ECO:0000256" key="1">
    <source>
        <dbReference type="ARBA" id="ARBA00004651"/>
    </source>
</evidence>
<keyword evidence="5 7" id="KW-1133">Transmembrane helix</keyword>
<reference evidence="9" key="2">
    <citation type="submission" date="2021-04" db="EMBL/GenBank/DDBJ databases">
        <authorList>
            <person name="Gilroy R."/>
        </authorList>
    </citation>
    <scope>NUCLEOTIDE SEQUENCE</scope>
    <source>
        <strain evidence="9">ChiHjej12B11-16260</strain>
    </source>
</reference>
<dbReference type="InterPro" id="IPR051605">
    <property type="entry name" value="CstA"/>
</dbReference>
<proteinExistence type="inferred from homology"/>
<feature type="transmembrane region" description="Helical" evidence="7">
    <location>
        <begin position="129"/>
        <end position="159"/>
    </location>
</feature>
<comment type="subcellular location">
    <subcellularLocation>
        <location evidence="1">Cell membrane</location>
        <topology evidence="1">Multi-pass membrane protein</topology>
    </subcellularLocation>
</comment>
<protein>
    <submittedName>
        <fullName evidence="9">Carbon starvation protein A</fullName>
    </submittedName>
</protein>
<dbReference type="GO" id="GO:0005886">
    <property type="term" value="C:plasma membrane"/>
    <property type="evidence" value="ECO:0007669"/>
    <property type="project" value="UniProtKB-SubCell"/>
</dbReference>
<feature type="transmembrane region" description="Helical" evidence="7">
    <location>
        <begin position="179"/>
        <end position="198"/>
    </location>
</feature>
<dbReference type="AlphaFoldDB" id="A0A9D1VQV2"/>
<feature type="transmembrane region" description="Helical" evidence="7">
    <location>
        <begin position="383"/>
        <end position="401"/>
    </location>
</feature>
<evidence type="ECO:0000256" key="2">
    <source>
        <dbReference type="ARBA" id="ARBA00007755"/>
    </source>
</evidence>
<dbReference type="InterPro" id="IPR003706">
    <property type="entry name" value="CstA_N"/>
</dbReference>
<dbReference type="EMBL" id="DXFB01000073">
    <property type="protein sequence ID" value="HIX45123.1"/>
    <property type="molecule type" value="Genomic_DNA"/>
</dbReference>
<feature type="transmembrane region" description="Helical" evidence="7">
    <location>
        <begin position="333"/>
        <end position="355"/>
    </location>
</feature>
<evidence type="ECO:0000256" key="3">
    <source>
        <dbReference type="ARBA" id="ARBA00022475"/>
    </source>
</evidence>
<name>A0A9D1VQV2_9BACT</name>
<keyword evidence="4 7" id="KW-0812">Transmembrane</keyword>
<evidence type="ECO:0000256" key="7">
    <source>
        <dbReference type="SAM" id="Phobius"/>
    </source>
</evidence>
<accession>A0A9D1VQV2</accession>